<evidence type="ECO:0000259" key="4">
    <source>
        <dbReference type="PROSITE" id="PS51634"/>
    </source>
</evidence>
<evidence type="ECO:0000256" key="1">
    <source>
        <dbReference type="ARBA" id="ARBA00004123"/>
    </source>
</evidence>
<proteinExistence type="inferred from homology"/>
<accession>A0A8D8BAV9</accession>
<dbReference type="GO" id="GO:0006355">
    <property type="term" value="P:regulation of DNA-templated transcription"/>
    <property type="evidence" value="ECO:0007669"/>
    <property type="project" value="TreeGrafter"/>
</dbReference>
<organism evidence="5">
    <name type="scientific">Culex pipiens</name>
    <name type="common">House mosquito</name>
    <dbReference type="NCBI Taxonomy" id="7175"/>
    <lineage>
        <taxon>Eukaryota</taxon>
        <taxon>Metazoa</taxon>
        <taxon>Ecdysozoa</taxon>
        <taxon>Arthropoda</taxon>
        <taxon>Hexapoda</taxon>
        <taxon>Insecta</taxon>
        <taxon>Pterygota</taxon>
        <taxon>Neoptera</taxon>
        <taxon>Endopterygota</taxon>
        <taxon>Diptera</taxon>
        <taxon>Nematocera</taxon>
        <taxon>Culicoidea</taxon>
        <taxon>Culicidae</taxon>
        <taxon>Culicinae</taxon>
        <taxon>Culicini</taxon>
        <taxon>Culex</taxon>
        <taxon>Culex</taxon>
    </lineage>
</organism>
<dbReference type="GO" id="GO:0005634">
    <property type="term" value="C:nucleus"/>
    <property type="evidence" value="ECO:0007669"/>
    <property type="project" value="UniProtKB-SubCell"/>
</dbReference>
<dbReference type="EMBL" id="HBUE01069168">
    <property type="protein sequence ID" value="CAG6472067.1"/>
    <property type="molecule type" value="Transcribed_RNA"/>
</dbReference>
<dbReference type="AlphaFoldDB" id="A0A8D8BAV9"/>
<comment type="subcellular location">
    <subcellularLocation>
        <location evidence="1">Nucleus</location>
    </subcellularLocation>
</comment>
<feature type="domain" description="CRC" evidence="4">
    <location>
        <begin position="529"/>
        <end position="643"/>
    </location>
</feature>
<evidence type="ECO:0000313" key="5">
    <source>
        <dbReference type="EMBL" id="CAG6472067.1"/>
    </source>
</evidence>
<dbReference type="PROSITE" id="PS51634">
    <property type="entry name" value="CRC"/>
    <property type="match status" value="1"/>
</dbReference>
<dbReference type="Pfam" id="PF03638">
    <property type="entry name" value="TCR"/>
    <property type="match status" value="2"/>
</dbReference>
<name>A0A8D8BAV9_CULPI</name>
<evidence type="ECO:0000256" key="3">
    <source>
        <dbReference type="ARBA" id="ARBA00023242"/>
    </source>
</evidence>
<protein>
    <submittedName>
        <fullName evidence="5">Protein lin-54</fullName>
    </submittedName>
</protein>
<keyword evidence="3" id="KW-0539">Nucleus</keyword>
<sequence>MEVDDDFVFADQQVGFEELGMEDLEDLEDGTTLVGADDLVEYSAGEDDAPEELLMDIGVAKVEPPTEESTIAPQSVITSPNITVKRVVNSKPVTSGTAIMQRVVPKQANLIKVTNAAGKVVLMHKHTTTAAALTSAPAPVKLLNSTRTSPGATTGTTTSYHLVKSEDGVLRPKLAPASQTMIRRVVPAGEAKPKVVSKAPTHVVIHTKSGTSSGTTTKTVTVAEAHQMGLLNNNKIKQVMMAKQTVGGQVVSRSPVKAVASASGTSMIRLKQSPGAPTGSTQKIIVKANPAKPATAGQKVVMSQSAIQAGQQSDQIQAINIPGKGIQYVRFLNNQNSGSSPAATAKIAQQKLLQMQVNKAAASAPPGSKIIVQNNKTYVLSNGSVTSVRAAPNSSQQSQQFRAVASGSQQIVRKTIVPAGRTPIATTIKKEPDSTHYIALVKKEDGKSTETVTSLTSAQYSQLKTSTVTLAGGTKTKIVMVPSSATTAVSSQQQASSLVTVKRESVSGSEDETRKGPAVGTIFPDEAYKKRPCNCTKSQCLKLYCDCFANGEFCYNCNCRDCYNNLDNEEERQKAIRATLERNPSAFKPKIGATSAAEDATRRHTKGCNCKRSGCLKNYCECYEAKIACSGNCKCIGCRNTEQYAKEYDYAAGVTDTILGGNSPDQSLDHSGLLDSGSNNTTMVDAGTAAAVAGGPSLEYGGLVGAGEGSSSFTLVGGGVAGPSKRKLEAEPDLTQLPPSKQPYNFMTPDVIEATVQCMIAQADECQKRGCNIRTAERMILEEFGRCLVEIIDFSTKSDS</sequence>
<dbReference type="PANTHER" id="PTHR12446">
    <property type="entry name" value="TESMIN/TSO1-RELATED"/>
    <property type="match status" value="1"/>
</dbReference>
<comment type="similarity">
    <text evidence="2">Belongs to the lin-54 family.</text>
</comment>
<dbReference type="InterPro" id="IPR033467">
    <property type="entry name" value="Tesmin/TSO1-like_CXC"/>
</dbReference>
<reference evidence="5" key="1">
    <citation type="submission" date="2021-05" db="EMBL/GenBank/DDBJ databases">
        <authorList>
            <person name="Alioto T."/>
            <person name="Alioto T."/>
            <person name="Gomez Garrido J."/>
        </authorList>
    </citation>
    <scope>NUCLEOTIDE SEQUENCE</scope>
</reference>
<dbReference type="InterPro" id="IPR005172">
    <property type="entry name" value="CRC"/>
</dbReference>
<dbReference type="SMART" id="SM01114">
    <property type="entry name" value="CXC"/>
    <property type="match status" value="2"/>
</dbReference>
<dbReference type="InterPro" id="IPR028307">
    <property type="entry name" value="Lin-54_fam"/>
</dbReference>
<evidence type="ECO:0000256" key="2">
    <source>
        <dbReference type="ARBA" id="ARBA00007267"/>
    </source>
</evidence>
<dbReference type="PANTHER" id="PTHR12446:SF34">
    <property type="entry name" value="PROTEIN LIN-54 HOMOLOG"/>
    <property type="match status" value="1"/>
</dbReference>